<dbReference type="Proteomes" id="UP001367508">
    <property type="component" value="Unassembled WGS sequence"/>
</dbReference>
<sequence>MARYNSQISVKEPWVVPNAKFWQDDFAPLDFNVKWITATGWKLIRILLAGGGRTSPSPNKDFSLIFWGGKLRSSNQLQP</sequence>
<keyword evidence="2" id="KW-1185">Reference proteome</keyword>
<accession>A0AAN9QPH1</accession>
<evidence type="ECO:0000313" key="1">
    <source>
        <dbReference type="EMBL" id="KAK7345335.1"/>
    </source>
</evidence>
<gene>
    <name evidence="1" type="ORF">VNO77_15937</name>
</gene>
<comment type="caution">
    <text evidence="1">The sequence shown here is derived from an EMBL/GenBank/DDBJ whole genome shotgun (WGS) entry which is preliminary data.</text>
</comment>
<protein>
    <submittedName>
        <fullName evidence="1">Uncharacterized protein</fullName>
    </submittedName>
</protein>
<name>A0AAN9QPH1_CANGL</name>
<evidence type="ECO:0000313" key="2">
    <source>
        <dbReference type="Proteomes" id="UP001367508"/>
    </source>
</evidence>
<reference evidence="1 2" key="1">
    <citation type="submission" date="2024-01" db="EMBL/GenBank/DDBJ databases">
        <title>The genomes of 5 underutilized Papilionoideae crops provide insights into root nodulation and disease resistanc.</title>
        <authorList>
            <person name="Jiang F."/>
        </authorList>
    </citation>
    <scope>NUCLEOTIDE SEQUENCE [LARGE SCALE GENOMIC DNA]</scope>
    <source>
        <strain evidence="1">LVBAO_FW01</strain>
        <tissue evidence="1">Leaves</tissue>
    </source>
</reference>
<dbReference type="AlphaFoldDB" id="A0AAN9QPH1"/>
<organism evidence="1 2">
    <name type="scientific">Canavalia gladiata</name>
    <name type="common">Sword bean</name>
    <name type="synonym">Dolichos gladiatus</name>
    <dbReference type="NCBI Taxonomy" id="3824"/>
    <lineage>
        <taxon>Eukaryota</taxon>
        <taxon>Viridiplantae</taxon>
        <taxon>Streptophyta</taxon>
        <taxon>Embryophyta</taxon>
        <taxon>Tracheophyta</taxon>
        <taxon>Spermatophyta</taxon>
        <taxon>Magnoliopsida</taxon>
        <taxon>eudicotyledons</taxon>
        <taxon>Gunneridae</taxon>
        <taxon>Pentapetalae</taxon>
        <taxon>rosids</taxon>
        <taxon>fabids</taxon>
        <taxon>Fabales</taxon>
        <taxon>Fabaceae</taxon>
        <taxon>Papilionoideae</taxon>
        <taxon>50 kb inversion clade</taxon>
        <taxon>NPAAA clade</taxon>
        <taxon>indigoferoid/millettioid clade</taxon>
        <taxon>Phaseoleae</taxon>
        <taxon>Canavalia</taxon>
    </lineage>
</organism>
<proteinExistence type="predicted"/>
<dbReference type="EMBL" id="JAYMYQ010000003">
    <property type="protein sequence ID" value="KAK7345335.1"/>
    <property type="molecule type" value="Genomic_DNA"/>
</dbReference>